<name>A0AAV6WRG0_9LAMI</name>
<dbReference type="PANTHER" id="PTHR31286:SF99">
    <property type="entry name" value="DUF4283 DOMAIN-CONTAINING PROTEIN"/>
    <property type="match status" value="1"/>
</dbReference>
<dbReference type="InterPro" id="IPR025558">
    <property type="entry name" value="DUF4283"/>
</dbReference>
<dbReference type="PANTHER" id="PTHR31286">
    <property type="entry name" value="GLYCINE-RICH CELL WALL STRUCTURAL PROTEIN 1.8-LIKE"/>
    <property type="match status" value="1"/>
</dbReference>
<evidence type="ECO:0000256" key="2">
    <source>
        <dbReference type="SAM" id="MobiDB-lite"/>
    </source>
</evidence>
<keyword evidence="1" id="KW-0863">Zinc-finger</keyword>
<feature type="region of interest" description="Disordered" evidence="2">
    <location>
        <begin position="1"/>
        <end position="20"/>
    </location>
</feature>
<accession>A0AAV6WRG0</accession>
<dbReference type="Pfam" id="PF00098">
    <property type="entry name" value="zf-CCHC"/>
    <property type="match status" value="1"/>
</dbReference>
<keyword evidence="1" id="KW-0479">Metal-binding</keyword>
<dbReference type="AlphaFoldDB" id="A0AAV6WRG0"/>
<keyword evidence="5" id="KW-1185">Reference proteome</keyword>
<comment type="caution">
    <text evidence="4">The sequence shown here is derived from an EMBL/GenBank/DDBJ whole genome shotgun (WGS) entry which is preliminary data.</text>
</comment>
<dbReference type="GO" id="GO:0008270">
    <property type="term" value="F:zinc ion binding"/>
    <property type="evidence" value="ECO:0007669"/>
    <property type="project" value="UniProtKB-KW"/>
</dbReference>
<dbReference type="PROSITE" id="PS50158">
    <property type="entry name" value="ZF_CCHC"/>
    <property type="match status" value="1"/>
</dbReference>
<dbReference type="EMBL" id="WHWC01000011">
    <property type="protein sequence ID" value="KAG8373229.1"/>
    <property type="molecule type" value="Genomic_DNA"/>
</dbReference>
<protein>
    <recommendedName>
        <fullName evidence="3">CCHC-type domain-containing protein</fullName>
    </recommendedName>
</protein>
<dbReference type="SMART" id="SM00343">
    <property type="entry name" value="ZnF_C2HC"/>
    <property type="match status" value="1"/>
</dbReference>
<dbReference type="Pfam" id="PF14111">
    <property type="entry name" value="DUF4283"/>
    <property type="match status" value="1"/>
</dbReference>
<dbReference type="Proteomes" id="UP000826271">
    <property type="component" value="Unassembled WGS sequence"/>
</dbReference>
<evidence type="ECO:0000313" key="5">
    <source>
        <dbReference type="Proteomes" id="UP000826271"/>
    </source>
</evidence>
<feature type="domain" description="CCHC-type" evidence="3">
    <location>
        <begin position="293"/>
        <end position="308"/>
    </location>
</feature>
<proteinExistence type="predicted"/>
<dbReference type="InterPro" id="IPR040256">
    <property type="entry name" value="At4g02000-like"/>
</dbReference>
<feature type="region of interest" description="Disordered" evidence="2">
    <location>
        <begin position="377"/>
        <end position="398"/>
    </location>
</feature>
<evidence type="ECO:0000313" key="4">
    <source>
        <dbReference type="EMBL" id="KAG8373229.1"/>
    </source>
</evidence>
<keyword evidence="1" id="KW-0862">Zinc</keyword>
<dbReference type="GO" id="GO:0003676">
    <property type="term" value="F:nucleic acid binding"/>
    <property type="evidence" value="ECO:0007669"/>
    <property type="project" value="InterPro"/>
</dbReference>
<feature type="compositionally biased region" description="Basic and acidic residues" evidence="2">
    <location>
        <begin position="1"/>
        <end position="17"/>
    </location>
</feature>
<organism evidence="4 5">
    <name type="scientific">Buddleja alternifolia</name>
    <dbReference type="NCBI Taxonomy" id="168488"/>
    <lineage>
        <taxon>Eukaryota</taxon>
        <taxon>Viridiplantae</taxon>
        <taxon>Streptophyta</taxon>
        <taxon>Embryophyta</taxon>
        <taxon>Tracheophyta</taxon>
        <taxon>Spermatophyta</taxon>
        <taxon>Magnoliopsida</taxon>
        <taxon>eudicotyledons</taxon>
        <taxon>Gunneridae</taxon>
        <taxon>Pentapetalae</taxon>
        <taxon>asterids</taxon>
        <taxon>lamiids</taxon>
        <taxon>Lamiales</taxon>
        <taxon>Scrophulariaceae</taxon>
        <taxon>Buddlejeae</taxon>
        <taxon>Buddleja</taxon>
    </lineage>
</organism>
<evidence type="ECO:0000256" key="1">
    <source>
        <dbReference type="PROSITE-ProRule" id="PRU00047"/>
    </source>
</evidence>
<reference evidence="4" key="1">
    <citation type="submission" date="2019-10" db="EMBL/GenBank/DDBJ databases">
        <authorList>
            <person name="Zhang R."/>
            <person name="Pan Y."/>
            <person name="Wang J."/>
            <person name="Ma R."/>
            <person name="Yu S."/>
        </authorList>
    </citation>
    <scope>NUCLEOTIDE SEQUENCE</scope>
    <source>
        <strain evidence="4">LA-IB0</strain>
        <tissue evidence="4">Leaf</tissue>
    </source>
</reference>
<gene>
    <name evidence="4" type="ORF">BUALT_Bualt11G0002000</name>
</gene>
<dbReference type="InterPro" id="IPR001878">
    <property type="entry name" value="Znf_CCHC"/>
</dbReference>
<evidence type="ECO:0000259" key="3">
    <source>
        <dbReference type="PROSITE" id="PS50158"/>
    </source>
</evidence>
<sequence length="835" mass="94828">MRENPREYLRESHHPNSTEEYDLMIRSTKKVKMGVPGSKEAHDDMDVQMEATNGLPQTKSSGEQKDRVSYRDSLMGSRMRDRENDFSFSQTEMLNMENLTVLEPDESHPFARVVMGSEYAESIQRSWDNALILRILGKSINYNLLHAKINIMWKLQGHFELIDLGHSCFILKLEDNETVENIFMGGPWVVANHYLVVWKWSKEFHPSTDKVLSAVAWVRIPELAIEYYREEIIFCIAKGLGKPIKVDRNTFWASRGKYARICIEIDLSKPLRSAISVNGKLYPVVYENLPVICFECGRVGHRSSACPKLTMEQEIQPETTVQNSNGMRNKFAEVVAEKPYGDWMIAKRNKVGHKKPPNSKVSANRFTVLNPEQVLEEVPSTASNSSLDKGNPALDPSPNPNLVQAKTAVNPKPMAIGRKVPSSLTNSQILKQPITNSATVPAPLIEEEMIAMATRIEFDMRFHFVRTLKINPMFWQVVLTMKRTRREDQEDPDCRMTVILSMDEVERQCQLTQVLGNQIMWDIEGSPLEHLVDSIFSANSEEPPLDIPCSFFQRTLVHDAIERLNSRVSTNEFHRVILSMSPYKAPGPDGFQAFFYQKFWGSVGPLVTELVSGIFTKGEIPESLGHSFLCLIPKIENPELISQFRPIALCNVLFKIVTKTIVLRLKSYMSDLISPNQSSFIPEEAVQSTDWEPTSIGKRGPKLSHMFFADDIILTAKNTPRSALVINSILDLFCKASGLRINLAKSKVFFAPKTLLDIKRDMSEILNIGPTNRIGRYLGVNILQSRNSSENFRNLNNFIFRNKPERIRDIAFAIKSLAMDLITAFGDGYSTEPRN</sequence>